<evidence type="ECO:0000313" key="2">
    <source>
        <dbReference type="EMBL" id="CAI8588880.1"/>
    </source>
</evidence>
<dbReference type="PANTHER" id="PTHR48011">
    <property type="entry name" value="CCR4-NOT TRANSCRIPTIONAL COMPLEX SUBUNIT CAF120-RELATED"/>
    <property type="match status" value="1"/>
</dbReference>
<evidence type="ECO:0000259" key="1">
    <source>
        <dbReference type="PROSITE" id="PS50011"/>
    </source>
</evidence>
<dbReference type="PROSITE" id="PS50011">
    <property type="entry name" value="PROTEIN_KINASE_DOM"/>
    <property type="match status" value="1"/>
</dbReference>
<dbReference type="GO" id="GO:0005524">
    <property type="term" value="F:ATP binding"/>
    <property type="evidence" value="ECO:0007669"/>
    <property type="project" value="InterPro"/>
</dbReference>
<dbReference type="InterPro" id="IPR052751">
    <property type="entry name" value="Plant_MAPKKK"/>
</dbReference>
<dbReference type="SMART" id="SM00220">
    <property type="entry name" value="S_TKc"/>
    <property type="match status" value="1"/>
</dbReference>
<dbReference type="InterPro" id="IPR000719">
    <property type="entry name" value="Prot_kinase_dom"/>
</dbReference>
<reference evidence="2 3" key="1">
    <citation type="submission" date="2023-01" db="EMBL/GenBank/DDBJ databases">
        <authorList>
            <person name="Kreplak J."/>
        </authorList>
    </citation>
    <scope>NUCLEOTIDE SEQUENCE [LARGE SCALE GENOMIC DNA]</scope>
</reference>
<dbReference type="SUPFAM" id="SSF56112">
    <property type="entry name" value="Protein kinase-like (PK-like)"/>
    <property type="match status" value="1"/>
</dbReference>
<dbReference type="GO" id="GO:0007165">
    <property type="term" value="P:signal transduction"/>
    <property type="evidence" value="ECO:0007669"/>
    <property type="project" value="TreeGrafter"/>
</dbReference>
<name>A0AAV0YRY0_VICFA</name>
<dbReference type="AlphaFoldDB" id="A0AAV0YRY0"/>
<dbReference type="PANTHER" id="PTHR48011:SF18">
    <property type="entry name" value="MITOGEN-ACTIVATED PROTEIN KINASE KINASE KINASE 19-RELATED"/>
    <property type="match status" value="1"/>
</dbReference>
<protein>
    <recommendedName>
        <fullName evidence="1">Protein kinase domain-containing protein</fullName>
    </recommendedName>
</protein>
<accession>A0AAV0YRY0</accession>
<keyword evidence="3" id="KW-1185">Reference proteome</keyword>
<gene>
    <name evidence="2" type="ORF">VFH_I368600</name>
</gene>
<evidence type="ECO:0000313" key="3">
    <source>
        <dbReference type="Proteomes" id="UP001157006"/>
    </source>
</evidence>
<dbReference type="Gene3D" id="1.10.510.10">
    <property type="entry name" value="Transferase(Phosphotransferase) domain 1"/>
    <property type="match status" value="1"/>
</dbReference>
<dbReference type="InterPro" id="IPR008271">
    <property type="entry name" value="Ser/Thr_kinase_AS"/>
</dbReference>
<proteinExistence type="predicted"/>
<dbReference type="Pfam" id="PF00069">
    <property type="entry name" value="Pkinase"/>
    <property type="match status" value="1"/>
</dbReference>
<sequence length="127" mass="14441">MEENGSKEANIEAWQAPRKARSSVHKYIHENDFVHCDLKPRNILVFENGNIKISDFGLAEEIGVEQGEKKHKGTPIFMSPESVMDVVYESPVDIWALGCTVVEILTREAAWNMGYDPNLLDRIVVRK</sequence>
<dbReference type="InterPro" id="IPR011009">
    <property type="entry name" value="Kinase-like_dom_sf"/>
</dbReference>
<organism evidence="2 3">
    <name type="scientific">Vicia faba</name>
    <name type="common">Broad bean</name>
    <name type="synonym">Faba vulgaris</name>
    <dbReference type="NCBI Taxonomy" id="3906"/>
    <lineage>
        <taxon>Eukaryota</taxon>
        <taxon>Viridiplantae</taxon>
        <taxon>Streptophyta</taxon>
        <taxon>Embryophyta</taxon>
        <taxon>Tracheophyta</taxon>
        <taxon>Spermatophyta</taxon>
        <taxon>Magnoliopsida</taxon>
        <taxon>eudicotyledons</taxon>
        <taxon>Gunneridae</taxon>
        <taxon>Pentapetalae</taxon>
        <taxon>rosids</taxon>
        <taxon>fabids</taxon>
        <taxon>Fabales</taxon>
        <taxon>Fabaceae</taxon>
        <taxon>Papilionoideae</taxon>
        <taxon>50 kb inversion clade</taxon>
        <taxon>NPAAA clade</taxon>
        <taxon>Hologalegina</taxon>
        <taxon>IRL clade</taxon>
        <taxon>Fabeae</taxon>
        <taxon>Vicia</taxon>
    </lineage>
</organism>
<feature type="domain" description="Protein kinase" evidence="1">
    <location>
        <begin position="1"/>
        <end position="127"/>
    </location>
</feature>
<dbReference type="Proteomes" id="UP001157006">
    <property type="component" value="Chromosome 1L"/>
</dbReference>
<dbReference type="GO" id="GO:0004672">
    <property type="term" value="F:protein kinase activity"/>
    <property type="evidence" value="ECO:0007669"/>
    <property type="project" value="InterPro"/>
</dbReference>
<dbReference type="PROSITE" id="PS00108">
    <property type="entry name" value="PROTEIN_KINASE_ST"/>
    <property type="match status" value="1"/>
</dbReference>
<dbReference type="EMBL" id="OX451736">
    <property type="protein sequence ID" value="CAI8588880.1"/>
    <property type="molecule type" value="Genomic_DNA"/>
</dbReference>